<accession>A0A2K9VD85</accession>
<name>A0A2K9VD85_9CAUD</name>
<dbReference type="RefSeq" id="YP_009798512.1">
    <property type="nucleotide sequence ID" value="NC_047926.1"/>
</dbReference>
<dbReference type="Proteomes" id="UP000240377">
    <property type="component" value="Segment"/>
</dbReference>
<evidence type="ECO:0000313" key="3">
    <source>
        <dbReference type="Proteomes" id="UP000240377"/>
    </source>
</evidence>
<dbReference type="EMBL" id="MG765279">
    <property type="protein sequence ID" value="AUV60193.1"/>
    <property type="molecule type" value="Genomic_DNA"/>
</dbReference>
<reference evidence="2" key="1">
    <citation type="submission" date="2018-01" db="EMBL/GenBank/DDBJ databases">
        <title>Lactobacillus phages that infect wine-derived L. plantarum strains.</title>
        <authorList>
            <person name="Kyrkou I."/>
            <person name="Hestbjerg Hansen L."/>
        </authorList>
    </citation>
    <scope>NUCLEOTIDE SEQUENCE [LARGE SCALE GENOMIC DNA]</scope>
</reference>
<dbReference type="KEGG" id="vg:54988974"/>
<proteinExistence type="predicted"/>
<evidence type="ECO:0000256" key="1">
    <source>
        <dbReference type="SAM" id="MobiDB-lite"/>
    </source>
</evidence>
<organism evidence="2 3">
    <name type="scientific">Lactobacillus phage Semele</name>
    <dbReference type="NCBI Taxonomy" id="2079433"/>
    <lineage>
        <taxon>Viruses</taxon>
        <taxon>Duplodnaviria</taxon>
        <taxon>Heunggongvirae</taxon>
        <taxon>Uroviricota</taxon>
        <taxon>Caudoviricetes</taxon>
        <taxon>Herelleviridae</taxon>
        <taxon>Harbinvirus</taxon>
        <taxon>Harbinvirus semele</taxon>
    </lineage>
</organism>
<keyword evidence="3" id="KW-1185">Reference proteome</keyword>
<protein>
    <submittedName>
        <fullName evidence="2">Uncharacterized protein</fullName>
    </submittedName>
</protein>
<evidence type="ECO:0000313" key="2">
    <source>
        <dbReference type="EMBL" id="AUV60193.1"/>
    </source>
</evidence>
<sequence length="241" mass="26787">MNTIHVILNMLRKGSNIIMYDDKEGIIDGANLIHFKGLTITDSGLTATISDKGYSKITELGVGLFTKKELGKQVDINPLDDISKGLVNIILTSNAFDNRVEHRYGNTGNLRVIFDKQLVADLKRELYDGNYGEDDIKSDVLVEKVIESVAKRFNTDYVTVHLSDDTSNPSTFIDPRLIEPDTPQQGYLDIYYTVGEPKPKVDVEAVLATLSDRVKKLEDKSVDATAEDTTDTTAKVDVKED</sequence>
<dbReference type="GeneID" id="54988974"/>
<feature type="region of interest" description="Disordered" evidence="1">
    <location>
        <begin position="220"/>
        <end position="241"/>
    </location>
</feature>